<comment type="caution">
    <text evidence="8">The sequence shown here is derived from an EMBL/GenBank/DDBJ whole genome shotgun (WGS) entry which is preliminary data.</text>
</comment>
<gene>
    <name evidence="8" type="ORF">HNQ81_001432</name>
</gene>
<organism evidence="8 9">
    <name type="scientific">Desulfoprunum benzoelyticum</name>
    <dbReference type="NCBI Taxonomy" id="1506996"/>
    <lineage>
        <taxon>Bacteria</taxon>
        <taxon>Pseudomonadati</taxon>
        <taxon>Thermodesulfobacteriota</taxon>
        <taxon>Desulfobulbia</taxon>
        <taxon>Desulfobulbales</taxon>
        <taxon>Desulfobulbaceae</taxon>
        <taxon>Desulfoprunum</taxon>
    </lineage>
</organism>
<feature type="transmembrane region" description="Helical" evidence="6">
    <location>
        <begin position="364"/>
        <end position="384"/>
    </location>
</feature>
<reference evidence="8 9" key="1">
    <citation type="submission" date="2020-08" db="EMBL/GenBank/DDBJ databases">
        <title>Genomic Encyclopedia of Type Strains, Phase IV (KMG-IV): sequencing the most valuable type-strain genomes for metagenomic binning, comparative biology and taxonomic classification.</title>
        <authorList>
            <person name="Goeker M."/>
        </authorList>
    </citation>
    <scope>NUCLEOTIDE SEQUENCE [LARGE SCALE GENOMIC DNA]</scope>
    <source>
        <strain evidence="8 9">DSM 28570</strain>
    </source>
</reference>
<dbReference type="InterPro" id="IPR036259">
    <property type="entry name" value="MFS_trans_sf"/>
</dbReference>
<dbReference type="GO" id="GO:0022857">
    <property type="term" value="F:transmembrane transporter activity"/>
    <property type="evidence" value="ECO:0007669"/>
    <property type="project" value="InterPro"/>
</dbReference>
<dbReference type="PANTHER" id="PTHR43124">
    <property type="entry name" value="PURINE EFFLUX PUMP PBUE"/>
    <property type="match status" value="1"/>
</dbReference>
<feature type="transmembrane region" description="Helical" evidence="6">
    <location>
        <begin position="131"/>
        <end position="155"/>
    </location>
</feature>
<evidence type="ECO:0000256" key="4">
    <source>
        <dbReference type="ARBA" id="ARBA00022989"/>
    </source>
</evidence>
<feature type="transmembrane region" description="Helical" evidence="6">
    <location>
        <begin position="297"/>
        <end position="322"/>
    </location>
</feature>
<dbReference type="PROSITE" id="PS50850">
    <property type="entry name" value="MFS"/>
    <property type="match status" value="1"/>
</dbReference>
<dbReference type="InterPro" id="IPR020846">
    <property type="entry name" value="MFS_dom"/>
</dbReference>
<name>A0A840UYH5_9BACT</name>
<dbReference type="GO" id="GO:0005886">
    <property type="term" value="C:plasma membrane"/>
    <property type="evidence" value="ECO:0007669"/>
    <property type="project" value="UniProtKB-SubCell"/>
</dbReference>
<dbReference type="InterPro" id="IPR050189">
    <property type="entry name" value="MFS_Efflux_Transporters"/>
</dbReference>
<proteinExistence type="predicted"/>
<evidence type="ECO:0000313" key="8">
    <source>
        <dbReference type="EMBL" id="MBB5347708.1"/>
    </source>
</evidence>
<feature type="transmembrane region" description="Helical" evidence="6">
    <location>
        <begin position="161"/>
        <end position="177"/>
    </location>
</feature>
<evidence type="ECO:0000259" key="7">
    <source>
        <dbReference type="PROSITE" id="PS50850"/>
    </source>
</evidence>
<dbReference type="Proteomes" id="UP000539642">
    <property type="component" value="Unassembled WGS sequence"/>
</dbReference>
<feature type="domain" description="Major facilitator superfamily (MFS) profile" evidence="7">
    <location>
        <begin position="8"/>
        <end position="388"/>
    </location>
</feature>
<evidence type="ECO:0000256" key="2">
    <source>
        <dbReference type="ARBA" id="ARBA00022475"/>
    </source>
</evidence>
<dbReference type="RefSeq" id="WP_183349713.1">
    <property type="nucleotide sequence ID" value="NZ_JACHEO010000006.1"/>
</dbReference>
<dbReference type="EMBL" id="JACHEO010000006">
    <property type="protein sequence ID" value="MBB5347708.1"/>
    <property type="molecule type" value="Genomic_DNA"/>
</dbReference>
<protein>
    <submittedName>
        <fullName evidence="8">Putative MFS family arabinose efflux permease</fullName>
    </submittedName>
</protein>
<keyword evidence="3 6" id="KW-0812">Transmembrane</keyword>
<accession>A0A840UYH5</accession>
<evidence type="ECO:0000313" key="9">
    <source>
        <dbReference type="Proteomes" id="UP000539642"/>
    </source>
</evidence>
<feature type="transmembrane region" description="Helical" evidence="6">
    <location>
        <begin position="334"/>
        <end position="358"/>
    </location>
</feature>
<dbReference type="InterPro" id="IPR011701">
    <property type="entry name" value="MFS"/>
</dbReference>
<keyword evidence="4 6" id="KW-1133">Transmembrane helix</keyword>
<evidence type="ECO:0000256" key="3">
    <source>
        <dbReference type="ARBA" id="ARBA00022692"/>
    </source>
</evidence>
<dbReference type="Gene3D" id="1.20.1250.20">
    <property type="entry name" value="MFS general substrate transporter like domains"/>
    <property type="match status" value="1"/>
</dbReference>
<dbReference type="SUPFAM" id="SSF103473">
    <property type="entry name" value="MFS general substrate transporter"/>
    <property type="match status" value="1"/>
</dbReference>
<feature type="transmembrane region" description="Helical" evidence="6">
    <location>
        <begin position="40"/>
        <end position="60"/>
    </location>
</feature>
<keyword evidence="9" id="KW-1185">Reference proteome</keyword>
<dbReference type="PANTHER" id="PTHR43124:SF3">
    <property type="entry name" value="CHLORAMPHENICOL EFFLUX PUMP RV0191"/>
    <property type="match status" value="1"/>
</dbReference>
<sequence length="395" mass="41816">MKPSLARQIVAALFCRLLLNTGRRFVYPFAPALSRELAVPLAAITSIIAAGQLTSLLGLFSGPLADRFGYRVMMRSGLAMLAIGMLLCGLVSEYWLVFVGLVLASFGKTIFDPSIQAFIGHNVPFERRGRVIGIIETAWAGSTLIGIPAIGLIIAEVGLSGAFYLLALLGAVGWLTISRVIPADGPAAGAETSRVSVFAALPQLFKVRPAAGMLAFGFWISIANDSLFVVYGAWFEQDFQVSIATLGFSTVAIGAAELCGESLTALFADRLGLKRAMILGLGLAMAAYLLLPLTGSSLSLAMAGMFLVFLAFEFTIVTSFSLSTELMAESRATMMAGFYATSGVGRMIGVLVGGWLWQIGGITAVAWSSAALTGVGLLSVWWGLRDWNGQTGRDR</sequence>
<feature type="transmembrane region" description="Helical" evidence="6">
    <location>
        <begin position="72"/>
        <end position="92"/>
    </location>
</feature>
<dbReference type="Pfam" id="PF07690">
    <property type="entry name" value="MFS_1"/>
    <property type="match status" value="1"/>
</dbReference>
<keyword evidence="2" id="KW-1003">Cell membrane</keyword>
<comment type="subcellular location">
    <subcellularLocation>
        <location evidence="1">Cell membrane</location>
        <topology evidence="1">Multi-pass membrane protein</topology>
    </subcellularLocation>
</comment>
<evidence type="ECO:0000256" key="5">
    <source>
        <dbReference type="ARBA" id="ARBA00023136"/>
    </source>
</evidence>
<evidence type="ECO:0000256" key="1">
    <source>
        <dbReference type="ARBA" id="ARBA00004651"/>
    </source>
</evidence>
<feature type="transmembrane region" description="Helical" evidence="6">
    <location>
        <begin position="213"/>
        <end position="235"/>
    </location>
</feature>
<keyword evidence="5 6" id="KW-0472">Membrane</keyword>
<evidence type="ECO:0000256" key="6">
    <source>
        <dbReference type="SAM" id="Phobius"/>
    </source>
</evidence>
<dbReference type="AlphaFoldDB" id="A0A840UYH5"/>
<feature type="transmembrane region" description="Helical" evidence="6">
    <location>
        <begin position="272"/>
        <end position="291"/>
    </location>
</feature>